<evidence type="ECO:0000313" key="2">
    <source>
        <dbReference type="EMBL" id="KAG2282241.1"/>
    </source>
</evidence>
<comment type="caution">
    <text evidence="2">The sequence shown here is derived from an EMBL/GenBank/DDBJ whole genome shotgun (WGS) entry which is preliminary data.</text>
</comment>
<dbReference type="OrthoDB" id="10587090at2759"/>
<evidence type="ECO:0000313" key="3">
    <source>
        <dbReference type="Proteomes" id="UP000886595"/>
    </source>
</evidence>
<dbReference type="AlphaFoldDB" id="A0A8X7ULR1"/>
<name>A0A8X7ULR1_BRACI</name>
<feature type="region of interest" description="Disordered" evidence="1">
    <location>
        <begin position="1"/>
        <end position="21"/>
    </location>
</feature>
<keyword evidence="3" id="KW-1185">Reference proteome</keyword>
<feature type="compositionally biased region" description="Basic and acidic residues" evidence="1">
    <location>
        <begin position="67"/>
        <end position="76"/>
    </location>
</feature>
<evidence type="ECO:0000256" key="1">
    <source>
        <dbReference type="SAM" id="MobiDB-lite"/>
    </source>
</evidence>
<dbReference type="EMBL" id="JAAMPC010000011">
    <property type="protein sequence ID" value="KAG2282241.1"/>
    <property type="molecule type" value="Genomic_DNA"/>
</dbReference>
<proteinExistence type="predicted"/>
<feature type="region of interest" description="Disordered" evidence="1">
    <location>
        <begin position="60"/>
        <end position="104"/>
    </location>
</feature>
<protein>
    <submittedName>
        <fullName evidence="2">Uncharacterized protein</fullName>
    </submittedName>
</protein>
<sequence length="104" mass="11264">MGNLLKSKEVASNNEMQVGNASADVHTRMKLMTYAEEVPLRRELQYELAQMLVKHRAAVDPVGQGGLKEEIRDGLEARSSPHSRPVRGGGSRGGLKETPPSSPA</sequence>
<reference evidence="2 3" key="1">
    <citation type="submission" date="2020-02" db="EMBL/GenBank/DDBJ databases">
        <authorList>
            <person name="Ma Q."/>
            <person name="Huang Y."/>
            <person name="Song X."/>
            <person name="Pei D."/>
        </authorList>
    </citation>
    <scope>NUCLEOTIDE SEQUENCE [LARGE SCALE GENOMIC DNA]</scope>
    <source>
        <strain evidence="2">Sxm20200214</strain>
        <tissue evidence="2">Leaf</tissue>
    </source>
</reference>
<gene>
    <name evidence="2" type="ORF">Bca52824_053461</name>
</gene>
<feature type="compositionally biased region" description="Polar residues" evidence="1">
    <location>
        <begin position="10"/>
        <end position="20"/>
    </location>
</feature>
<organism evidence="2 3">
    <name type="scientific">Brassica carinata</name>
    <name type="common">Ethiopian mustard</name>
    <name type="synonym">Abyssinian cabbage</name>
    <dbReference type="NCBI Taxonomy" id="52824"/>
    <lineage>
        <taxon>Eukaryota</taxon>
        <taxon>Viridiplantae</taxon>
        <taxon>Streptophyta</taxon>
        <taxon>Embryophyta</taxon>
        <taxon>Tracheophyta</taxon>
        <taxon>Spermatophyta</taxon>
        <taxon>Magnoliopsida</taxon>
        <taxon>eudicotyledons</taxon>
        <taxon>Gunneridae</taxon>
        <taxon>Pentapetalae</taxon>
        <taxon>rosids</taxon>
        <taxon>malvids</taxon>
        <taxon>Brassicales</taxon>
        <taxon>Brassicaceae</taxon>
        <taxon>Brassiceae</taxon>
        <taxon>Brassica</taxon>
    </lineage>
</organism>
<dbReference type="Proteomes" id="UP000886595">
    <property type="component" value="Unassembled WGS sequence"/>
</dbReference>
<accession>A0A8X7ULR1</accession>